<dbReference type="STRING" id="163359.A9R16_09735"/>
<dbReference type="SUPFAM" id="SSF51735">
    <property type="entry name" value="NAD(P)-binding Rossmann-fold domains"/>
    <property type="match status" value="1"/>
</dbReference>
<organism evidence="10 11">
    <name type="scientific">Acidiferrobacter thiooxydans</name>
    <dbReference type="NCBI Taxonomy" id="163359"/>
    <lineage>
        <taxon>Bacteria</taxon>
        <taxon>Pseudomonadati</taxon>
        <taxon>Pseudomonadota</taxon>
        <taxon>Gammaproteobacteria</taxon>
        <taxon>Acidiferrobacterales</taxon>
        <taxon>Acidiferrobacteraceae</taxon>
        <taxon>Acidiferrobacter</taxon>
    </lineage>
</organism>
<dbReference type="InterPro" id="IPR013154">
    <property type="entry name" value="ADH-like_N"/>
</dbReference>
<evidence type="ECO:0000259" key="9">
    <source>
        <dbReference type="SMART" id="SM00829"/>
    </source>
</evidence>
<dbReference type="Proteomes" id="UP000253250">
    <property type="component" value="Unassembled WGS sequence"/>
</dbReference>
<dbReference type="GO" id="GO:0008106">
    <property type="term" value="F:alcohol dehydrogenase (NADP+) activity"/>
    <property type="evidence" value="ECO:0007669"/>
    <property type="project" value="UniProtKB-EC"/>
</dbReference>
<dbReference type="EMBL" id="PSYR01000001">
    <property type="protein sequence ID" value="RCN59395.1"/>
    <property type="molecule type" value="Genomic_DNA"/>
</dbReference>
<dbReference type="InterPro" id="IPR020843">
    <property type="entry name" value="ER"/>
</dbReference>
<feature type="domain" description="Enoyl reductase (ER)" evidence="9">
    <location>
        <begin position="15"/>
        <end position="334"/>
    </location>
</feature>
<dbReference type="SMART" id="SM00829">
    <property type="entry name" value="PKS_ER"/>
    <property type="match status" value="1"/>
</dbReference>
<name>A0A1C2G2V7_9GAMM</name>
<dbReference type="Gene3D" id="3.40.50.720">
    <property type="entry name" value="NAD(P)-binding Rossmann-like Domain"/>
    <property type="match status" value="1"/>
</dbReference>
<dbReference type="GO" id="GO:0008270">
    <property type="term" value="F:zinc ion binding"/>
    <property type="evidence" value="ECO:0007669"/>
    <property type="project" value="InterPro"/>
</dbReference>
<dbReference type="FunFam" id="3.90.180.10:FF:000018">
    <property type="entry name" value="NAD(P)-dependent alcohol dehydrogenase"/>
    <property type="match status" value="1"/>
</dbReference>
<dbReference type="PANTHER" id="PTHR42683">
    <property type="entry name" value="ALDEHYDE REDUCTASE"/>
    <property type="match status" value="1"/>
</dbReference>
<dbReference type="CDD" id="cd05283">
    <property type="entry name" value="CAD1"/>
    <property type="match status" value="1"/>
</dbReference>
<evidence type="ECO:0000256" key="2">
    <source>
        <dbReference type="ARBA" id="ARBA00008072"/>
    </source>
</evidence>
<evidence type="ECO:0000256" key="7">
    <source>
        <dbReference type="ARBA" id="ARBA00024074"/>
    </source>
</evidence>
<evidence type="ECO:0000313" key="11">
    <source>
        <dbReference type="Proteomes" id="UP000253250"/>
    </source>
</evidence>
<dbReference type="EC" id="1.1.1.2" evidence="7"/>
<dbReference type="FunFam" id="3.40.50.720:FF:000022">
    <property type="entry name" value="Cinnamyl alcohol dehydrogenase"/>
    <property type="match status" value="1"/>
</dbReference>
<evidence type="ECO:0000256" key="8">
    <source>
        <dbReference type="RuleBase" id="RU361277"/>
    </source>
</evidence>
<dbReference type="InterPro" id="IPR013149">
    <property type="entry name" value="ADH-like_C"/>
</dbReference>
<evidence type="ECO:0000256" key="3">
    <source>
        <dbReference type="ARBA" id="ARBA00022723"/>
    </source>
</evidence>
<sequence length="338" mass="36385">MTKSIKAWAATGPGKPFERFSYDPGPLKADEVEIQVEYCGLCHSDLSMWQNEWGLSTYPLVPGHEVVGRIVACGGEVRGLADGQRVGLGWFARSCMHCAQCMAGDHHLCPAAEATIVGRHGGFAERVRCHWAWAVPLPEALPSSSSGPLFCGGITVFSPLMELGVRPVDRAGVVGIGGLGHLALQYLRAWGCDVTAFTSHAGKASDLESLGAHRVVASTDERALTDMTGSLDLLLVATSAPLDWPRFLTTLAPRGQLHFVGAVLEPLNIGAFSLIAGQKSVSGSPFGRISTLRHMLDFSKRHNVAPIVEHFPMSRVNDALDHLRSGKARYRIVLDPDF</sequence>
<keyword evidence="6" id="KW-0560">Oxidoreductase</keyword>
<comment type="cofactor">
    <cofactor evidence="1 8">
        <name>Zn(2+)</name>
        <dbReference type="ChEBI" id="CHEBI:29105"/>
    </cofactor>
</comment>
<evidence type="ECO:0000313" key="10">
    <source>
        <dbReference type="EMBL" id="RCN59395.1"/>
    </source>
</evidence>
<dbReference type="InterPro" id="IPR047109">
    <property type="entry name" value="CAD-like"/>
</dbReference>
<dbReference type="PROSITE" id="PS00059">
    <property type="entry name" value="ADH_ZINC"/>
    <property type="match status" value="1"/>
</dbReference>
<dbReference type="InterPro" id="IPR002328">
    <property type="entry name" value="ADH_Zn_CS"/>
</dbReference>
<dbReference type="OrthoDB" id="9771084at2"/>
<evidence type="ECO:0000256" key="4">
    <source>
        <dbReference type="ARBA" id="ARBA00022833"/>
    </source>
</evidence>
<dbReference type="InterPro" id="IPR036291">
    <property type="entry name" value="NAD(P)-bd_dom_sf"/>
</dbReference>
<evidence type="ECO:0000256" key="5">
    <source>
        <dbReference type="ARBA" id="ARBA00022857"/>
    </source>
</evidence>
<keyword evidence="3 8" id="KW-0479">Metal-binding</keyword>
<dbReference type="Gene3D" id="3.90.180.10">
    <property type="entry name" value="Medium-chain alcohol dehydrogenases, catalytic domain"/>
    <property type="match status" value="1"/>
</dbReference>
<gene>
    <name evidence="10" type="ORF">C4900_06785</name>
</gene>
<dbReference type="SUPFAM" id="SSF50129">
    <property type="entry name" value="GroES-like"/>
    <property type="match status" value="1"/>
</dbReference>
<evidence type="ECO:0000256" key="1">
    <source>
        <dbReference type="ARBA" id="ARBA00001947"/>
    </source>
</evidence>
<dbReference type="RefSeq" id="WP_065969504.1">
    <property type="nucleotide sequence ID" value="NZ_CP080624.1"/>
</dbReference>
<dbReference type="Pfam" id="PF00107">
    <property type="entry name" value="ADH_zinc_N"/>
    <property type="match status" value="1"/>
</dbReference>
<dbReference type="Pfam" id="PF08240">
    <property type="entry name" value="ADH_N"/>
    <property type="match status" value="1"/>
</dbReference>
<accession>A0A1C2G2V7</accession>
<dbReference type="AlphaFoldDB" id="A0A1C2G2V7"/>
<protein>
    <recommendedName>
        <fullName evidence="7">alcohol dehydrogenase (NADP(+))</fullName>
        <ecNumber evidence="7">1.1.1.2</ecNumber>
    </recommendedName>
</protein>
<comment type="similarity">
    <text evidence="2 8">Belongs to the zinc-containing alcohol dehydrogenase family.</text>
</comment>
<dbReference type="InterPro" id="IPR011032">
    <property type="entry name" value="GroES-like_sf"/>
</dbReference>
<evidence type="ECO:0000256" key="6">
    <source>
        <dbReference type="ARBA" id="ARBA00023002"/>
    </source>
</evidence>
<keyword evidence="11" id="KW-1185">Reference proteome</keyword>
<keyword evidence="5" id="KW-0521">NADP</keyword>
<reference evidence="10 11" key="1">
    <citation type="submission" date="2018-02" db="EMBL/GenBank/DDBJ databases">
        <title>Insights into the biology of acidophilic members of the Acidiferrobacteraceae family derived from comparative genomic analyses.</title>
        <authorList>
            <person name="Issotta F."/>
            <person name="Thyssen C."/>
            <person name="Mena C."/>
            <person name="Moya A."/>
            <person name="Bellenberg S."/>
            <person name="Sproer C."/>
            <person name="Covarrubias P.C."/>
            <person name="Sand W."/>
            <person name="Quatrini R."/>
            <person name="Vera M."/>
        </authorList>
    </citation>
    <scope>NUCLEOTIDE SEQUENCE [LARGE SCALE GENOMIC DNA]</scope>
    <source>
        <strain evidence="11">m-1</strain>
    </source>
</reference>
<comment type="caution">
    <text evidence="10">The sequence shown here is derived from an EMBL/GenBank/DDBJ whole genome shotgun (WGS) entry which is preliminary data.</text>
</comment>
<proteinExistence type="inferred from homology"/>
<keyword evidence="4 8" id="KW-0862">Zinc</keyword>